<feature type="transmembrane region" description="Helical" evidence="2">
    <location>
        <begin position="177"/>
        <end position="202"/>
    </location>
</feature>
<keyword evidence="2" id="KW-1133">Transmembrane helix</keyword>
<proteinExistence type="predicted"/>
<keyword evidence="2" id="KW-0812">Transmembrane</keyword>
<dbReference type="RefSeq" id="WP_301413988.1">
    <property type="nucleotide sequence ID" value="NZ_CP098023.1"/>
</dbReference>
<keyword evidence="2" id="KW-0472">Membrane</keyword>
<evidence type="ECO:0000256" key="2">
    <source>
        <dbReference type="SAM" id="Phobius"/>
    </source>
</evidence>
<evidence type="ECO:0000256" key="1">
    <source>
        <dbReference type="SAM" id="MobiDB-lite"/>
    </source>
</evidence>
<evidence type="ECO:0000313" key="4">
    <source>
        <dbReference type="Proteomes" id="UP001321520"/>
    </source>
</evidence>
<reference evidence="3 4" key="1">
    <citation type="submission" date="2022-05" db="EMBL/GenBank/DDBJ databases">
        <title>Microbulbifer sp. nov., isolated from sponge.</title>
        <authorList>
            <person name="Gao L."/>
        </authorList>
    </citation>
    <scope>NUCLEOTIDE SEQUENCE [LARGE SCALE GENOMIC DNA]</scope>
    <source>
        <strain evidence="3 4">MI-G</strain>
    </source>
</reference>
<feature type="compositionally biased region" description="Basic and acidic residues" evidence="1">
    <location>
        <begin position="101"/>
        <end position="120"/>
    </location>
</feature>
<feature type="region of interest" description="Disordered" evidence="1">
    <location>
        <begin position="96"/>
        <end position="142"/>
    </location>
</feature>
<evidence type="ECO:0000313" key="3">
    <source>
        <dbReference type="EMBL" id="WKD48291.1"/>
    </source>
</evidence>
<name>A0ABY9EBZ0_9GAMM</name>
<dbReference type="Proteomes" id="UP001321520">
    <property type="component" value="Chromosome"/>
</dbReference>
<gene>
    <name evidence="3" type="ORF">M8T91_10105</name>
</gene>
<feature type="transmembrane region" description="Helical" evidence="2">
    <location>
        <begin position="222"/>
        <end position="244"/>
    </location>
</feature>
<accession>A0ABY9EBZ0</accession>
<keyword evidence="4" id="KW-1185">Reference proteome</keyword>
<sequence>MSTEGLFQIVSMGRTLYGKKPELVVQDAARLFSIPEPQARRLLLKGWVIKDQLASAQALKYRAGLHNIGLRVKVYPAGRFDNLQLIARIQVAQRRSAQGSKSDRSEGRGTHAPVIEDKSRNPAVHGQQSRARRQPAVSSKGAALRAVRPFNASDGMEHLFRDDKTFSPAGISAAGEVILGLIPAAVLPGIFILLLGFCVYGAGYALWQIPLAVWQGELNGVVVALSLVAAAFCIVVLLLVSPYFRPLRDLQSKPGMRALSRSESRELLRLLELLSTSLGLPKVQRVWIVPDARVFSAPSFSQVVSQVLPLHLGLAGVVALPGREALALVARAMGLYCGRVNGFLAWLVLGGGSRLESMQWALENERSAVCNSGRPSGLQKPVHRLLVICGHFLLPLIERLDNLHRALTSRAARYLEARADLYAAGAIGSEVFAKFAQRWHRLVHADLLVAEINRDALLLGQCLENIPAAVQWTLEKLDRETCKAIELAMAQASDPWDSGQAADDTRISAISQQRLPAQITRAFSLRDFFCDLDGLARAVSLASAGPDCQVVPNRQLLSSNSGVQEAVDVLDVYFNRLPPHTLLPLERPAAEQVKGMDLQATIDWLRGKLIELRGLREQRQGLLGCLVAMQLGAALIRAKVQISPQDYSLESTSLTAAQEMAAVKRSELEETERQLQKVYAIFYQRLCLAIALMPSKAQQSAQCHLRQLSAYEPLAPHLEQLAGYSKSLALLARHLTPEMVERELVKKYLALSARTLNALQVIVGSSETLKAQDLHSILDIKAKSDLPRHHREMRAALQAMESRCRYANSVIMQGYRVQLGTLLIPCLEQEQQLGVKPLRLLRTV</sequence>
<dbReference type="EMBL" id="CP098023">
    <property type="protein sequence ID" value="WKD48291.1"/>
    <property type="molecule type" value="Genomic_DNA"/>
</dbReference>
<protein>
    <recommendedName>
        <fullName evidence="5">Peptidase M48 domain-containing protein</fullName>
    </recommendedName>
</protein>
<organism evidence="3 4">
    <name type="scientific">Microbulbifer spongiae</name>
    <dbReference type="NCBI Taxonomy" id="2944933"/>
    <lineage>
        <taxon>Bacteria</taxon>
        <taxon>Pseudomonadati</taxon>
        <taxon>Pseudomonadota</taxon>
        <taxon>Gammaproteobacteria</taxon>
        <taxon>Cellvibrionales</taxon>
        <taxon>Microbulbiferaceae</taxon>
        <taxon>Microbulbifer</taxon>
    </lineage>
</organism>
<evidence type="ECO:0008006" key="5">
    <source>
        <dbReference type="Google" id="ProtNLM"/>
    </source>
</evidence>